<protein>
    <submittedName>
        <fullName evidence="1">Uncharacterized protein</fullName>
    </submittedName>
</protein>
<accession>A0A0E2HGC0</accession>
<dbReference type="Proteomes" id="UP000013085">
    <property type="component" value="Unassembled WGS sequence"/>
</dbReference>
<evidence type="ECO:0000313" key="1">
    <source>
        <dbReference type="EMBL" id="ENZ20114.1"/>
    </source>
</evidence>
<dbReference type="HOGENOM" id="CLU_3402867_0_0_9"/>
<organism evidence="1 2">
    <name type="scientific">[Clostridium] clostridioforme 90A8</name>
    <dbReference type="NCBI Taxonomy" id="999408"/>
    <lineage>
        <taxon>Bacteria</taxon>
        <taxon>Bacillati</taxon>
        <taxon>Bacillota</taxon>
        <taxon>Clostridia</taxon>
        <taxon>Lachnospirales</taxon>
        <taxon>Lachnospiraceae</taxon>
        <taxon>Enterocloster</taxon>
    </lineage>
</organism>
<dbReference type="EMBL" id="AGYR01000001">
    <property type="protein sequence ID" value="ENZ20114.1"/>
    <property type="molecule type" value="Genomic_DNA"/>
</dbReference>
<dbReference type="AlphaFoldDB" id="A0A0E2HGC0"/>
<gene>
    <name evidence="1" type="ORF">HMPREF1090_00043</name>
</gene>
<comment type="caution">
    <text evidence="1">The sequence shown here is derived from an EMBL/GenBank/DDBJ whole genome shotgun (WGS) entry which is preliminary data.</text>
</comment>
<sequence>MFEELKEIICEYVDVAPETIKENSRFIFQA</sequence>
<proteinExistence type="predicted"/>
<name>A0A0E2HGC0_9FIRM</name>
<reference evidence="1 2" key="1">
    <citation type="submission" date="2013-01" db="EMBL/GenBank/DDBJ databases">
        <title>The Genome Sequence of Clostridium clostridioforme 90A8.</title>
        <authorList>
            <consortium name="The Broad Institute Genome Sequencing Platform"/>
            <person name="Earl A."/>
            <person name="Ward D."/>
            <person name="Feldgarden M."/>
            <person name="Gevers D."/>
            <person name="Courvalin P."/>
            <person name="Lambert T."/>
            <person name="Walker B."/>
            <person name="Young S.K."/>
            <person name="Zeng Q."/>
            <person name="Gargeya S."/>
            <person name="Fitzgerald M."/>
            <person name="Haas B."/>
            <person name="Abouelleil A."/>
            <person name="Alvarado L."/>
            <person name="Arachchi H.M."/>
            <person name="Berlin A.M."/>
            <person name="Chapman S.B."/>
            <person name="Dewar J."/>
            <person name="Goldberg J."/>
            <person name="Griggs A."/>
            <person name="Gujja S."/>
            <person name="Hansen M."/>
            <person name="Howarth C."/>
            <person name="Imamovic A."/>
            <person name="Larimer J."/>
            <person name="McCowan C."/>
            <person name="Murphy C."/>
            <person name="Neiman D."/>
            <person name="Pearson M."/>
            <person name="Priest M."/>
            <person name="Roberts A."/>
            <person name="Saif S."/>
            <person name="Shea T."/>
            <person name="Sisk P."/>
            <person name="Sykes S."/>
            <person name="Wortman J."/>
            <person name="Nusbaum C."/>
            <person name="Birren B."/>
        </authorList>
    </citation>
    <scope>NUCLEOTIDE SEQUENCE [LARGE SCALE GENOMIC DNA]</scope>
    <source>
        <strain evidence="1 2">90A8</strain>
    </source>
</reference>
<evidence type="ECO:0000313" key="2">
    <source>
        <dbReference type="Proteomes" id="UP000013085"/>
    </source>
</evidence>